<dbReference type="InterPro" id="IPR051553">
    <property type="entry name" value="Ran_GTPase-activating"/>
</dbReference>
<comment type="caution">
    <text evidence="2">The sequence shown here is derived from an EMBL/GenBank/DDBJ whole genome shotgun (WGS) entry which is preliminary data.</text>
</comment>
<dbReference type="STRING" id="1798491.A3C87_04225"/>
<dbReference type="InterPro" id="IPR009091">
    <property type="entry name" value="RCC1/BLIP-II"/>
</dbReference>
<organism evidence="2 3">
    <name type="scientific">Candidatus Kaiserbacteria bacterium RIFCSPHIGHO2_02_FULL_49_34</name>
    <dbReference type="NCBI Taxonomy" id="1798491"/>
    <lineage>
        <taxon>Bacteria</taxon>
        <taxon>Candidatus Kaiseribacteriota</taxon>
    </lineage>
</organism>
<dbReference type="SUPFAM" id="SSF50985">
    <property type="entry name" value="RCC1/BLIP-II"/>
    <property type="match status" value="1"/>
</dbReference>
<dbReference type="PANTHER" id="PTHR45982:SF1">
    <property type="entry name" value="REGULATOR OF CHROMOSOME CONDENSATION"/>
    <property type="match status" value="1"/>
</dbReference>
<dbReference type="AlphaFoldDB" id="A0A1F6DJR3"/>
<dbReference type="PROSITE" id="PS50012">
    <property type="entry name" value="RCC1_3"/>
    <property type="match status" value="4"/>
</dbReference>
<reference evidence="2 3" key="1">
    <citation type="journal article" date="2016" name="Nat. Commun.">
        <title>Thousands of microbial genomes shed light on interconnected biogeochemical processes in an aquifer system.</title>
        <authorList>
            <person name="Anantharaman K."/>
            <person name="Brown C.T."/>
            <person name="Hug L.A."/>
            <person name="Sharon I."/>
            <person name="Castelle C.J."/>
            <person name="Probst A.J."/>
            <person name="Thomas B.C."/>
            <person name="Singh A."/>
            <person name="Wilkins M.J."/>
            <person name="Karaoz U."/>
            <person name="Brodie E.L."/>
            <person name="Williams K.H."/>
            <person name="Hubbard S.S."/>
            <person name="Banfield J.F."/>
        </authorList>
    </citation>
    <scope>NUCLEOTIDE SEQUENCE [LARGE SCALE GENOMIC DNA]</scope>
</reference>
<dbReference type="Pfam" id="PF00415">
    <property type="entry name" value="RCC1"/>
    <property type="match status" value="4"/>
</dbReference>
<evidence type="ECO:0000256" key="1">
    <source>
        <dbReference type="SAM" id="SignalP"/>
    </source>
</evidence>
<dbReference type="Gene3D" id="2.130.10.30">
    <property type="entry name" value="Regulator of chromosome condensation 1/beta-lactamase-inhibitor protein II"/>
    <property type="match status" value="2"/>
</dbReference>
<dbReference type="PRINTS" id="PR00633">
    <property type="entry name" value="RCCNDNSATION"/>
</dbReference>
<dbReference type="InterPro" id="IPR000408">
    <property type="entry name" value="Reg_chr_condens"/>
</dbReference>
<keyword evidence="1" id="KW-0732">Signal</keyword>
<dbReference type="PANTHER" id="PTHR45982">
    <property type="entry name" value="REGULATOR OF CHROMOSOME CONDENSATION"/>
    <property type="match status" value="1"/>
</dbReference>
<feature type="signal peptide" evidence="1">
    <location>
        <begin position="1"/>
        <end position="23"/>
    </location>
</feature>
<sequence length="503" mass="53127">MKKLYRSLLVFVFALCGVTSAYADENIAVAAGSAHTLFLKHDGTVWAAGYNGNGQLGDGSLWKRPNPVKVAGLNNVVSIAASGQHSLFLKGDGTVWVTGLNNNGQLGIGTLENKSIAVQIPNLSSVVELAASGDSSAFLKSDGTVWITGKICGQFGMNQCGTPLILSSPTQITNAPNDVTAISLAGDFGLYLKNDGTVWAAGQWGVVFSTNPVQVNNVSDIIEIYGSFFLEKDGSVWATGNNTYGQLGDGTTVSVSRNEPIKITTISDVKEISAMSTHSLFLKNDGTVWAAGYNGYGQLGDGTTVNRSVPVAVIGAKNALMLASMNYQSFYVREGGLVHGVGNNTFGKLGIGYESTSEVTPVAVVKGASVDTCNDTYLHLLPCGTIINATLQKVYQGGILTTREQIAVNVKVFDKSIKPIPPATQYGDVYLNEQAALVASCSAGTPCPVLAEGDYYVIAEYYDESGAASYRMKPVTFSEGSMGVASLLFVSHYDSSYNLLWTH</sequence>
<name>A0A1F6DJR3_9BACT</name>
<gene>
    <name evidence="2" type="ORF">A3C87_04225</name>
</gene>
<dbReference type="GO" id="GO:0005085">
    <property type="term" value="F:guanyl-nucleotide exchange factor activity"/>
    <property type="evidence" value="ECO:0007669"/>
    <property type="project" value="TreeGrafter"/>
</dbReference>
<dbReference type="Proteomes" id="UP000176511">
    <property type="component" value="Unassembled WGS sequence"/>
</dbReference>
<evidence type="ECO:0000313" key="3">
    <source>
        <dbReference type="Proteomes" id="UP000176511"/>
    </source>
</evidence>
<evidence type="ECO:0000313" key="2">
    <source>
        <dbReference type="EMBL" id="OGG61658.1"/>
    </source>
</evidence>
<dbReference type="GO" id="GO:0005737">
    <property type="term" value="C:cytoplasm"/>
    <property type="evidence" value="ECO:0007669"/>
    <property type="project" value="TreeGrafter"/>
</dbReference>
<feature type="chain" id="PRO_5009523875" evidence="1">
    <location>
        <begin position="24"/>
        <end position="503"/>
    </location>
</feature>
<proteinExistence type="predicted"/>
<dbReference type="EMBL" id="MFLE01000016">
    <property type="protein sequence ID" value="OGG61658.1"/>
    <property type="molecule type" value="Genomic_DNA"/>
</dbReference>
<accession>A0A1F6DJR3</accession>
<protein>
    <submittedName>
        <fullName evidence="2">Uncharacterized protein</fullName>
    </submittedName>
</protein>